<dbReference type="RefSeq" id="WP_397556646.1">
    <property type="nucleotide sequence ID" value="NZ_JBIQWL010000004.1"/>
</dbReference>
<dbReference type="Gene3D" id="3.40.30.10">
    <property type="entry name" value="Glutaredoxin"/>
    <property type="match status" value="1"/>
</dbReference>
<dbReference type="Proteomes" id="UP001610861">
    <property type="component" value="Unassembled WGS sequence"/>
</dbReference>
<dbReference type="InterPro" id="IPR013766">
    <property type="entry name" value="Thioredoxin_domain"/>
</dbReference>
<accession>A0ABW7QCJ7</accession>
<dbReference type="InterPro" id="IPR013740">
    <property type="entry name" value="Redoxin"/>
</dbReference>
<keyword evidence="3" id="KW-1185">Reference proteome</keyword>
<dbReference type="EMBL" id="JBIQWL010000004">
    <property type="protein sequence ID" value="MFH8251189.1"/>
    <property type="molecule type" value="Genomic_DNA"/>
</dbReference>
<organism evidence="2 3">
    <name type="scientific">Microbacterium alkaliflavum</name>
    <dbReference type="NCBI Taxonomy" id="3248839"/>
    <lineage>
        <taxon>Bacteria</taxon>
        <taxon>Bacillati</taxon>
        <taxon>Actinomycetota</taxon>
        <taxon>Actinomycetes</taxon>
        <taxon>Micrococcales</taxon>
        <taxon>Microbacteriaceae</taxon>
        <taxon>Microbacterium</taxon>
    </lineage>
</organism>
<dbReference type="Pfam" id="PF08534">
    <property type="entry name" value="Redoxin"/>
    <property type="match status" value="1"/>
</dbReference>
<protein>
    <submittedName>
        <fullName evidence="2">Redoxin family protein</fullName>
    </submittedName>
</protein>
<name>A0ABW7QCJ7_9MICO</name>
<proteinExistence type="predicted"/>
<dbReference type="InterPro" id="IPR036249">
    <property type="entry name" value="Thioredoxin-like_sf"/>
</dbReference>
<evidence type="ECO:0000313" key="3">
    <source>
        <dbReference type="Proteomes" id="UP001610861"/>
    </source>
</evidence>
<evidence type="ECO:0000313" key="2">
    <source>
        <dbReference type="EMBL" id="MFH8251189.1"/>
    </source>
</evidence>
<sequence>MPYTLGDLSEPFTLPRAGGGDVTVETAGAPATVVIWTCNHCPYALAWHERLQQVVHDYAGRGVVFVQVNANDEVKYPADSFAEMERRVQEGDFASDFLQDAEQSLSKQWGARVTPDVFVLDPEGRIVYKGAPDADHDDPAQNAQHLRDVLDDVLAGRPARLSGTRAAGCKIKWTVDDQPNPYV</sequence>
<evidence type="ECO:0000259" key="1">
    <source>
        <dbReference type="PROSITE" id="PS51352"/>
    </source>
</evidence>
<dbReference type="PROSITE" id="PS51352">
    <property type="entry name" value="THIOREDOXIN_2"/>
    <property type="match status" value="1"/>
</dbReference>
<reference evidence="2 3" key="1">
    <citation type="submission" date="2024-09" db="EMBL/GenBank/DDBJ databases">
        <authorList>
            <person name="Pan X."/>
        </authorList>
    </citation>
    <scope>NUCLEOTIDE SEQUENCE [LARGE SCALE GENOMIC DNA]</scope>
    <source>
        <strain evidence="2 3">B2969</strain>
    </source>
</reference>
<feature type="domain" description="Thioredoxin" evidence="1">
    <location>
        <begin position="3"/>
        <end position="155"/>
    </location>
</feature>
<dbReference type="SUPFAM" id="SSF52833">
    <property type="entry name" value="Thioredoxin-like"/>
    <property type="match status" value="1"/>
</dbReference>
<dbReference type="InterPro" id="IPR047262">
    <property type="entry name" value="PRX-like1"/>
</dbReference>
<comment type="caution">
    <text evidence="2">The sequence shown here is derived from an EMBL/GenBank/DDBJ whole genome shotgun (WGS) entry which is preliminary data.</text>
</comment>
<dbReference type="PANTHER" id="PTHR43640:SF1">
    <property type="entry name" value="THIOREDOXIN-DEPENDENT PEROXIREDOXIN"/>
    <property type="match status" value="1"/>
</dbReference>
<gene>
    <name evidence="2" type="ORF">ACH3VR_12535</name>
</gene>
<dbReference type="PANTHER" id="PTHR43640">
    <property type="entry name" value="OS07G0260300 PROTEIN"/>
    <property type="match status" value="1"/>
</dbReference>